<feature type="binding site" evidence="5">
    <location>
        <position position="353"/>
    </location>
    <ligand>
        <name>S-adenosyl-L-methionine</name>
        <dbReference type="ChEBI" id="CHEBI:59789"/>
    </ligand>
</feature>
<gene>
    <name evidence="8" type="ORF">EDC39_102237</name>
</gene>
<dbReference type="Pfam" id="PF01938">
    <property type="entry name" value="TRAM"/>
    <property type="match status" value="1"/>
</dbReference>
<reference evidence="8 9" key="1">
    <citation type="submission" date="2019-07" db="EMBL/GenBank/DDBJ databases">
        <title>Genomic Encyclopedia of Type Strains, Phase IV (KMG-IV): sequencing the most valuable type-strain genomes for metagenomic binning, comparative biology and taxonomic classification.</title>
        <authorList>
            <person name="Goeker M."/>
        </authorList>
    </citation>
    <scope>NUCLEOTIDE SEQUENCE [LARGE SCALE GENOMIC DNA]</scope>
    <source>
        <strain evidence="8 9">SS015</strain>
    </source>
</reference>
<dbReference type="PANTHER" id="PTHR11061:SF49">
    <property type="entry name" value="23S RRNA (URACIL(1939)-C(5))-METHYLTRANSFERASE RLMD"/>
    <property type="match status" value="1"/>
</dbReference>
<feature type="domain" description="TRAM" evidence="7">
    <location>
        <begin position="1"/>
        <end position="52"/>
    </location>
</feature>
<dbReference type="AlphaFoldDB" id="A0A5D3WPT3"/>
<feature type="binding site" evidence="5">
    <location>
        <position position="287"/>
    </location>
    <ligand>
        <name>S-adenosyl-L-methionine</name>
        <dbReference type="ChEBI" id="CHEBI:59789"/>
    </ligand>
</feature>
<evidence type="ECO:0000313" key="8">
    <source>
        <dbReference type="EMBL" id="TYO99711.1"/>
    </source>
</evidence>
<comment type="caution">
    <text evidence="8">The sequence shown here is derived from an EMBL/GenBank/DDBJ whole genome shotgun (WGS) entry which is preliminary data.</text>
</comment>
<dbReference type="InterPro" id="IPR030390">
    <property type="entry name" value="MeTrfase_TrmA_AS"/>
</dbReference>
<keyword evidence="1" id="KW-0408">Iron</keyword>
<dbReference type="SUPFAM" id="SSF50249">
    <property type="entry name" value="Nucleic acid-binding proteins"/>
    <property type="match status" value="1"/>
</dbReference>
<dbReference type="SUPFAM" id="SSF53335">
    <property type="entry name" value="S-adenosyl-L-methionine-dependent methyltransferases"/>
    <property type="match status" value="1"/>
</dbReference>
<dbReference type="CDD" id="cd02440">
    <property type="entry name" value="AdoMet_MTases"/>
    <property type="match status" value="1"/>
</dbReference>
<evidence type="ECO:0000259" key="7">
    <source>
        <dbReference type="PROSITE" id="PS50926"/>
    </source>
</evidence>
<feature type="active site" description="Nucleophile" evidence="5">
    <location>
        <position position="379"/>
    </location>
</feature>
<comment type="similarity">
    <text evidence="5">Belongs to the class I-like SAM-binding methyltransferase superfamily. RNA M5U methyltransferase family.</text>
</comment>
<dbReference type="PROSITE" id="PS50926">
    <property type="entry name" value="TRAM"/>
    <property type="match status" value="1"/>
</dbReference>
<protein>
    <submittedName>
        <fullName evidence="8">23S rRNA m(5)U-1939 methyltransferase</fullName>
    </submittedName>
</protein>
<dbReference type="InterPro" id="IPR029063">
    <property type="entry name" value="SAM-dependent_MTases_sf"/>
</dbReference>
<dbReference type="InterPro" id="IPR010280">
    <property type="entry name" value="U5_MeTrfase_fam"/>
</dbReference>
<evidence type="ECO:0000256" key="2">
    <source>
        <dbReference type="ARBA" id="ARBA00022603"/>
    </source>
</evidence>
<dbReference type="OrthoDB" id="9804590at2"/>
<evidence type="ECO:0000256" key="3">
    <source>
        <dbReference type="ARBA" id="ARBA00022679"/>
    </source>
</evidence>
<dbReference type="PROSITE" id="PS01231">
    <property type="entry name" value="TRMA_2"/>
    <property type="match status" value="1"/>
</dbReference>
<dbReference type="PROSITE" id="PS01230">
    <property type="entry name" value="TRMA_1"/>
    <property type="match status" value="1"/>
</dbReference>
<organism evidence="8 9">
    <name type="scientific">Geothermobacter ehrlichii</name>
    <dbReference type="NCBI Taxonomy" id="213224"/>
    <lineage>
        <taxon>Bacteria</taxon>
        <taxon>Pseudomonadati</taxon>
        <taxon>Thermodesulfobacteriota</taxon>
        <taxon>Desulfuromonadia</taxon>
        <taxon>Desulfuromonadales</taxon>
        <taxon>Geothermobacteraceae</taxon>
        <taxon>Geothermobacter</taxon>
    </lineage>
</organism>
<dbReference type="GO" id="GO:0070475">
    <property type="term" value="P:rRNA base methylation"/>
    <property type="evidence" value="ECO:0007669"/>
    <property type="project" value="TreeGrafter"/>
</dbReference>
<feature type="binding site" evidence="5">
    <location>
        <position position="258"/>
    </location>
    <ligand>
        <name>S-adenosyl-L-methionine</name>
        <dbReference type="ChEBI" id="CHEBI:59789"/>
    </ligand>
</feature>
<dbReference type="Pfam" id="PF05958">
    <property type="entry name" value="tRNA_U5-meth_tr"/>
    <property type="match status" value="1"/>
</dbReference>
<dbReference type="InterPro" id="IPR030391">
    <property type="entry name" value="MeTrfase_TrmA_CS"/>
</dbReference>
<dbReference type="NCBIfam" id="TIGR00479">
    <property type="entry name" value="rumA"/>
    <property type="match status" value="1"/>
</dbReference>
<dbReference type="GO" id="GO:0070041">
    <property type="term" value="F:rRNA (uridine-C5-)-methyltransferase activity"/>
    <property type="evidence" value="ECO:0007669"/>
    <property type="project" value="TreeGrafter"/>
</dbReference>
<dbReference type="PANTHER" id="PTHR11061">
    <property type="entry name" value="RNA M5U METHYLTRANSFERASE"/>
    <property type="match status" value="1"/>
</dbReference>
<dbReference type="InterPro" id="IPR002792">
    <property type="entry name" value="TRAM_dom"/>
</dbReference>
<evidence type="ECO:0000256" key="5">
    <source>
        <dbReference type="PROSITE-ProRule" id="PRU01024"/>
    </source>
</evidence>
<dbReference type="PROSITE" id="PS51687">
    <property type="entry name" value="SAM_MT_RNA_M5U"/>
    <property type="match status" value="1"/>
</dbReference>
<dbReference type="Proteomes" id="UP000324159">
    <property type="component" value="Unassembled WGS sequence"/>
</dbReference>
<evidence type="ECO:0000256" key="6">
    <source>
        <dbReference type="PROSITE-ProRule" id="PRU10015"/>
    </source>
</evidence>
<dbReference type="Gene3D" id="3.40.50.150">
    <property type="entry name" value="Vaccinia Virus protein VP39"/>
    <property type="match status" value="1"/>
</dbReference>
<name>A0A5D3WPT3_9BACT</name>
<evidence type="ECO:0000313" key="9">
    <source>
        <dbReference type="Proteomes" id="UP000324159"/>
    </source>
</evidence>
<sequence length="425" mass="47221">MEIVIDSLAYGGDGVGRYEGQAVFVPFTLPGDVVRCRVVQRKKRYLRAEAVAWLQRGPGYSAPPCPVFGRCGGCQWQHIAYPEQVTFKDRLFRQILQRELRRDDLPVEPAVAAPSAWRYRHRVQYKCHFVPQGCQIGFYGRGSHFVHDVASCRIAASAADAVHAWLRTVIERFPRPDRIPQVDVAVGDRGAPTVILHLLAGQQVPPAVVASARDRGFGLWLQRGRKATLRPVAAGEVPAIVVDEPPLVLETVVGGFFQVNLEQNRHLVRTVIDYCDLRGDESVLDLFCGVGNLTLPLARRCREATGVEDFAPSVEKAVENARRNGISNARFIARDAGRHVASLDRAPDVVVLDPPRAGAIDCIRALLRLRPRRIVYVSCDPTTLARDLAPLLGQGYRLRRAVCLDLFPQTYHFESVCQLTDQAAE</sequence>
<dbReference type="Gene3D" id="2.40.50.140">
    <property type="entry name" value="Nucleic acid-binding proteins"/>
    <property type="match status" value="1"/>
</dbReference>
<keyword evidence="1" id="KW-0479">Metal-binding</keyword>
<proteinExistence type="inferred from homology"/>
<feature type="active site" evidence="6">
    <location>
        <position position="379"/>
    </location>
</feature>
<dbReference type="GO" id="GO:0051539">
    <property type="term" value="F:4 iron, 4 sulfur cluster binding"/>
    <property type="evidence" value="ECO:0007669"/>
    <property type="project" value="UniProtKB-KW"/>
</dbReference>
<dbReference type="EMBL" id="VNIB01000002">
    <property type="protein sequence ID" value="TYO99711.1"/>
    <property type="molecule type" value="Genomic_DNA"/>
</dbReference>
<feature type="binding site" evidence="5">
    <location>
        <position position="308"/>
    </location>
    <ligand>
        <name>S-adenosyl-L-methionine</name>
        <dbReference type="ChEBI" id="CHEBI:59789"/>
    </ligand>
</feature>
<dbReference type="RefSeq" id="WP_148895047.1">
    <property type="nucleotide sequence ID" value="NZ_VNIB01000002.1"/>
</dbReference>
<keyword evidence="1" id="KW-0004">4Fe-4S</keyword>
<keyword evidence="4 5" id="KW-0949">S-adenosyl-L-methionine</keyword>
<keyword evidence="2 5" id="KW-0489">Methyltransferase</keyword>
<evidence type="ECO:0000256" key="4">
    <source>
        <dbReference type="ARBA" id="ARBA00022691"/>
    </source>
</evidence>
<evidence type="ECO:0000256" key="1">
    <source>
        <dbReference type="ARBA" id="ARBA00022485"/>
    </source>
</evidence>
<accession>A0A5D3WPT3</accession>
<keyword evidence="9" id="KW-1185">Reference proteome</keyword>
<keyword evidence="3 5" id="KW-0808">Transferase</keyword>
<keyword evidence="1" id="KW-0411">Iron-sulfur</keyword>
<dbReference type="Gene3D" id="2.40.50.1070">
    <property type="match status" value="1"/>
</dbReference>
<dbReference type="InterPro" id="IPR012340">
    <property type="entry name" value="NA-bd_OB-fold"/>
</dbReference>